<gene>
    <name evidence="1" type="ORF">MM817_02859</name>
</gene>
<keyword evidence="2" id="KW-1185">Reference proteome</keyword>
<sequence length="245" mass="27746">MNLVSYGLDIGNKSFAWCRIDQQGNITAHSSPDSKYKEKFEQLKQALQNDLQTGVAIAIGVDAPMWSINEFKPRFDQEAPNLQWYNRSGAAATAMSWVYLPDILKLIYNSKYYIYTSLFLPHPPKKPSVYLYEGFMAGQYKISKMFSSLKGINRDKVDAFAVAAASWITITHQQPLSNTNPYNSIILPAPIKIIILQYNVVCFSIWHSMGYLIGSKILDNPQSPCDVFYYPNQTNTAMLTLTDGR</sequence>
<dbReference type="RefSeq" id="WP_241716353.1">
    <property type="nucleotide sequence ID" value="NZ_JALBUF010000017.1"/>
</dbReference>
<proteinExistence type="predicted"/>
<accession>A0A9X1VBC1</accession>
<dbReference type="Proteomes" id="UP001139263">
    <property type="component" value="Unassembled WGS sequence"/>
</dbReference>
<evidence type="ECO:0000313" key="1">
    <source>
        <dbReference type="EMBL" id="MCI0184562.1"/>
    </source>
</evidence>
<evidence type="ECO:0000313" key="2">
    <source>
        <dbReference type="Proteomes" id="UP001139263"/>
    </source>
</evidence>
<dbReference type="EMBL" id="JALBUF010000017">
    <property type="protein sequence ID" value="MCI0184562.1"/>
    <property type="molecule type" value="Genomic_DNA"/>
</dbReference>
<dbReference type="AlphaFoldDB" id="A0A9X1VBC1"/>
<name>A0A9X1VBC1_9BACL</name>
<reference evidence="1" key="1">
    <citation type="submission" date="2022-03" db="EMBL/GenBank/DDBJ databases">
        <title>Draft Genome Sequence of Firmicute Strain S0AB, a Heterotrophic Iron/Sulfur-Oxidizing Extreme Acidophile.</title>
        <authorList>
            <person name="Vergara E."/>
            <person name="Pakostova E."/>
            <person name="Johnson D.B."/>
            <person name="Holmes D.S."/>
        </authorList>
    </citation>
    <scope>NUCLEOTIDE SEQUENCE</scope>
    <source>
        <strain evidence="1">S0AB</strain>
    </source>
</reference>
<comment type="caution">
    <text evidence="1">The sequence shown here is derived from an EMBL/GenBank/DDBJ whole genome shotgun (WGS) entry which is preliminary data.</text>
</comment>
<organism evidence="1 2">
    <name type="scientific">Sulfoacidibacillus ferrooxidans</name>
    <dbReference type="NCBI Taxonomy" id="2005001"/>
    <lineage>
        <taxon>Bacteria</taxon>
        <taxon>Bacillati</taxon>
        <taxon>Bacillota</taxon>
        <taxon>Bacilli</taxon>
        <taxon>Bacillales</taxon>
        <taxon>Alicyclobacillaceae</taxon>
        <taxon>Sulfoacidibacillus</taxon>
    </lineage>
</organism>
<protein>
    <submittedName>
        <fullName evidence="1">Uncharacterized protein</fullName>
    </submittedName>
</protein>